<keyword evidence="2" id="KW-1185">Reference proteome</keyword>
<dbReference type="OrthoDB" id="5461303at2"/>
<dbReference type="RefSeq" id="WP_072696143.1">
    <property type="nucleotide sequence ID" value="NZ_FRDI01000003.1"/>
</dbReference>
<gene>
    <name evidence="1" type="ORF">SAMN02745728_00465</name>
</gene>
<reference evidence="1 2" key="1">
    <citation type="submission" date="2016-12" db="EMBL/GenBank/DDBJ databases">
        <authorList>
            <person name="Song W.-J."/>
            <person name="Kurnit D.M."/>
        </authorList>
    </citation>
    <scope>NUCLEOTIDE SEQUENCE [LARGE SCALE GENOMIC DNA]</scope>
    <source>
        <strain evidence="1 2">DSM 11393</strain>
    </source>
</reference>
<dbReference type="STRING" id="1121455.SAMN02745728_00465"/>
<protein>
    <recommendedName>
        <fullName evidence="3">Helix-turn-helix domain-containing protein</fullName>
    </recommendedName>
</protein>
<evidence type="ECO:0000313" key="2">
    <source>
        <dbReference type="Proteomes" id="UP000186469"/>
    </source>
</evidence>
<dbReference type="AlphaFoldDB" id="A0A1M7S5X6"/>
<accession>A0A1M7S5X6</accession>
<evidence type="ECO:0008006" key="3">
    <source>
        <dbReference type="Google" id="ProtNLM"/>
    </source>
</evidence>
<proteinExistence type="predicted"/>
<dbReference type="Proteomes" id="UP000186469">
    <property type="component" value="Unassembled WGS sequence"/>
</dbReference>
<dbReference type="EMBL" id="FRDI01000003">
    <property type="protein sequence ID" value="SHN53876.1"/>
    <property type="molecule type" value="Genomic_DNA"/>
</dbReference>
<organism evidence="1 2">
    <name type="scientific">Desulfovibrio litoralis DSM 11393</name>
    <dbReference type="NCBI Taxonomy" id="1121455"/>
    <lineage>
        <taxon>Bacteria</taxon>
        <taxon>Pseudomonadati</taxon>
        <taxon>Thermodesulfobacteriota</taxon>
        <taxon>Desulfovibrionia</taxon>
        <taxon>Desulfovibrionales</taxon>
        <taxon>Desulfovibrionaceae</taxon>
        <taxon>Desulfovibrio</taxon>
    </lineage>
</organism>
<evidence type="ECO:0000313" key="1">
    <source>
        <dbReference type="EMBL" id="SHN53876.1"/>
    </source>
</evidence>
<name>A0A1M7S5X6_9BACT</name>
<sequence length="83" mass="9695">MNNHLFQQLGLKQNREHTQTRLVLVGLSNIAKAVGAGEGTIRRWIKNEGFPAKRYSDGIYRAEPETIRHWFQQYVDKENNIQN</sequence>